<accession>A0A081PJ61</accession>
<feature type="domain" description="N-acetyltransferase" evidence="1">
    <location>
        <begin position="7"/>
        <end position="156"/>
    </location>
</feature>
<sequence length="177" mass="21230">MNQMYFQSVDSAQDPNLDYVFKLYTSAFPISERRDWPQLLSMIGNRREMDLNLILEGDRIIGFVILWHLRGWDYIEHFAIDPDQRGKSYGEKVMQMLLKDTRLILEVEPPETTDAVRRIRFYEKLGLYCLEVPYQQPCYRDPEREYKLILMSNYPQESVDLYLSVIKEIKEKVYGRQ</sequence>
<reference evidence="2 3" key="1">
    <citation type="journal article" date="1992" name="Int. J. Syst. Bacteriol.">
        <title>Sphingobacterium antarcticus sp. nov. a Psychrotrophic Bacterium from the Soils of Schirmacher Oasis, Antarctica.</title>
        <authorList>
            <person name="Shivaji S."/>
            <person name="Ray M.K."/>
            <person name="Rao N.S."/>
            <person name="Saiserr L."/>
            <person name="Jagannadham M.V."/>
            <person name="Kumar G.S."/>
            <person name="Reddy G."/>
            <person name="Bhargava P.M."/>
        </authorList>
    </citation>
    <scope>NUCLEOTIDE SEQUENCE [LARGE SCALE GENOMIC DNA]</scope>
    <source>
        <strain evidence="2 3">4BY</strain>
    </source>
</reference>
<dbReference type="RefSeq" id="WP_037439041.1">
    <property type="nucleotide sequence ID" value="NZ_JNFF01000030.1"/>
</dbReference>
<dbReference type="SUPFAM" id="SSF55729">
    <property type="entry name" value="Acyl-CoA N-acyltransferases (Nat)"/>
    <property type="match status" value="1"/>
</dbReference>
<dbReference type="EMBL" id="JNFF01000030">
    <property type="protein sequence ID" value="KEQ30734.1"/>
    <property type="molecule type" value="Genomic_DNA"/>
</dbReference>
<dbReference type="GO" id="GO:0016747">
    <property type="term" value="F:acyltransferase activity, transferring groups other than amino-acyl groups"/>
    <property type="evidence" value="ECO:0007669"/>
    <property type="project" value="InterPro"/>
</dbReference>
<dbReference type="InterPro" id="IPR016181">
    <property type="entry name" value="Acyl_CoA_acyltransferase"/>
</dbReference>
<dbReference type="OrthoDB" id="9127144at2"/>
<dbReference type="InterPro" id="IPR000182">
    <property type="entry name" value="GNAT_dom"/>
</dbReference>
<evidence type="ECO:0000313" key="3">
    <source>
        <dbReference type="Proteomes" id="UP000028007"/>
    </source>
</evidence>
<evidence type="ECO:0000259" key="1">
    <source>
        <dbReference type="PROSITE" id="PS51186"/>
    </source>
</evidence>
<dbReference type="PROSITE" id="PS51186">
    <property type="entry name" value="GNAT"/>
    <property type="match status" value="1"/>
</dbReference>
<dbReference type="eggNOG" id="COG0456">
    <property type="taxonomic scope" value="Bacteria"/>
</dbReference>
<name>A0A081PJ61_9SPHI</name>
<dbReference type="AlphaFoldDB" id="A0A081PJ61"/>
<proteinExistence type="predicted"/>
<protein>
    <recommendedName>
        <fullName evidence="1">N-acetyltransferase domain-containing protein</fullName>
    </recommendedName>
</protein>
<dbReference type="Proteomes" id="UP000028007">
    <property type="component" value="Unassembled WGS sequence"/>
</dbReference>
<organism evidence="2 3">
    <name type="scientific">Pedobacter antarcticus 4BY</name>
    <dbReference type="NCBI Taxonomy" id="1358423"/>
    <lineage>
        <taxon>Bacteria</taxon>
        <taxon>Pseudomonadati</taxon>
        <taxon>Bacteroidota</taxon>
        <taxon>Sphingobacteriia</taxon>
        <taxon>Sphingobacteriales</taxon>
        <taxon>Sphingobacteriaceae</taxon>
        <taxon>Pedobacter</taxon>
    </lineage>
</organism>
<gene>
    <name evidence="2" type="ORF">N180_10310</name>
</gene>
<dbReference type="CDD" id="cd04301">
    <property type="entry name" value="NAT_SF"/>
    <property type="match status" value="1"/>
</dbReference>
<dbReference type="Pfam" id="PF00583">
    <property type="entry name" value="Acetyltransf_1"/>
    <property type="match status" value="1"/>
</dbReference>
<comment type="caution">
    <text evidence="2">The sequence shown here is derived from an EMBL/GenBank/DDBJ whole genome shotgun (WGS) entry which is preliminary data.</text>
</comment>
<keyword evidence="3" id="KW-1185">Reference proteome</keyword>
<evidence type="ECO:0000313" key="2">
    <source>
        <dbReference type="EMBL" id="KEQ30734.1"/>
    </source>
</evidence>
<dbReference type="Gene3D" id="3.40.630.30">
    <property type="match status" value="1"/>
</dbReference>